<feature type="non-terminal residue" evidence="5">
    <location>
        <position position="93"/>
    </location>
</feature>
<dbReference type="Pfam" id="PF00732">
    <property type="entry name" value="GMC_oxred_N"/>
    <property type="match status" value="1"/>
</dbReference>
<evidence type="ECO:0000313" key="4">
    <source>
        <dbReference type="Proteomes" id="UP000515180"/>
    </source>
</evidence>
<dbReference type="InterPro" id="IPR012132">
    <property type="entry name" value="GMC_OxRdtase"/>
</dbReference>
<name>A0A6P3V5Q7_BOMIM</name>
<dbReference type="Gene3D" id="3.30.560.10">
    <property type="entry name" value="Glucose Oxidase, domain 3"/>
    <property type="match status" value="1"/>
</dbReference>
<dbReference type="RefSeq" id="XP_012248788.1">
    <property type="nucleotide sequence ID" value="XM_012393365.3"/>
</dbReference>
<evidence type="ECO:0000313" key="5">
    <source>
        <dbReference type="RefSeq" id="XP_012248788.1"/>
    </source>
</evidence>
<gene>
    <name evidence="5" type="primary">LOC105681885</name>
</gene>
<dbReference type="GeneID" id="105681885"/>
<organism evidence="4 5">
    <name type="scientific">Bombus impatiens</name>
    <name type="common">Bumblebee</name>
    <dbReference type="NCBI Taxonomy" id="132113"/>
    <lineage>
        <taxon>Eukaryota</taxon>
        <taxon>Metazoa</taxon>
        <taxon>Ecdysozoa</taxon>
        <taxon>Arthropoda</taxon>
        <taxon>Hexapoda</taxon>
        <taxon>Insecta</taxon>
        <taxon>Pterygota</taxon>
        <taxon>Neoptera</taxon>
        <taxon>Endopterygota</taxon>
        <taxon>Hymenoptera</taxon>
        <taxon>Apocrita</taxon>
        <taxon>Aculeata</taxon>
        <taxon>Apoidea</taxon>
        <taxon>Anthophila</taxon>
        <taxon>Apidae</taxon>
        <taxon>Bombus</taxon>
        <taxon>Pyrobombus</taxon>
    </lineage>
</organism>
<proteinExistence type="inferred from homology"/>
<comment type="similarity">
    <text evidence="1 2">Belongs to the GMC oxidoreductase family.</text>
</comment>
<reference evidence="5" key="1">
    <citation type="submission" date="2025-08" db="UniProtKB">
        <authorList>
            <consortium name="RefSeq"/>
        </authorList>
    </citation>
    <scope>IDENTIFICATION</scope>
</reference>
<evidence type="ECO:0000256" key="2">
    <source>
        <dbReference type="RuleBase" id="RU003968"/>
    </source>
</evidence>
<dbReference type="PANTHER" id="PTHR11552">
    <property type="entry name" value="GLUCOSE-METHANOL-CHOLINE GMC OXIDOREDUCTASE"/>
    <property type="match status" value="1"/>
</dbReference>
<feature type="domain" description="Glucose-methanol-choline oxidoreductase N-terminal" evidence="3">
    <location>
        <begin position="11"/>
        <end position="34"/>
    </location>
</feature>
<dbReference type="GO" id="GO:0050660">
    <property type="term" value="F:flavin adenine dinucleotide binding"/>
    <property type="evidence" value="ECO:0007669"/>
    <property type="project" value="InterPro"/>
</dbReference>
<dbReference type="PANTHER" id="PTHR11552:SF227">
    <property type="entry name" value="GLUCOSE DEHYDROGENASE [FAD, QUINONE]-LIKE PROTEIN"/>
    <property type="match status" value="1"/>
</dbReference>
<evidence type="ECO:0000256" key="1">
    <source>
        <dbReference type="ARBA" id="ARBA00010790"/>
    </source>
</evidence>
<keyword evidence="2" id="KW-0285">Flavoprotein</keyword>
<dbReference type="KEGG" id="bim:105681885"/>
<dbReference type="Proteomes" id="UP000515180">
    <property type="component" value="Unplaced"/>
</dbReference>
<evidence type="ECO:0000259" key="3">
    <source>
        <dbReference type="PROSITE" id="PS00623"/>
    </source>
</evidence>
<dbReference type="Gene3D" id="3.50.50.60">
    <property type="entry name" value="FAD/NAD(P)-binding domain"/>
    <property type="match status" value="1"/>
</dbReference>
<dbReference type="InterPro" id="IPR036188">
    <property type="entry name" value="FAD/NAD-bd_sf"/>
</dbReference>
<dbReference type="InterPro" id="IPR000172">
    <property type="entry name" value="GMC_OxRdtase_N"/>
</dbReference>
<dbReference type="AlphaFoldDB" id="A0A6P3V5Q7"/>
<dbReference type="SUPFAM" id="SSF51905">
    <property type="entry name" value="FAD/NAD(P)-binding domain"/>
    <property type="match status" value="1"/>
</dbReference>
<dbReference type="PROSITE" id="PS00623">
    <property type="entry name" value="GMC_OXRED_1"/>
    <property type="match status" value="1"/>
</dbReference>
<dbReference type="GO" id="GO:0016614">
    <property type="term" value="F:oxidoreductase activity, acting on CH-OH group of donors"/>
    <property type="evidence" value="ECO:0007669"/>
    <property type="project" value="InterPro"/>
</dbReference>
<keyword evidence="4" id="KW-1185">Reference proteome</keyword>
<protein>
    <submittedName>
        <fullName evidence="5">Glucose dehydrogenase [FAD, quinone]-like</fullName>
    </submittedName>
</protein>
<keyword evidence="2" id="KW-0274">FAD</keyword>
<accession>A0A6P3V5Q7</accession>
<sequence length="93" mass="10826">MEGGRCLWPRGKVIGGSSTINYMLYVRGNKKDYDIWEQLGNPGWSYKDVLSYFKKSEDNRNQNYSKTPYHSTGGYSYHSRGGYLTVEESKWHT</sequence>
<dbReference type="OrthoDB" id="269227at2759"/>